<evidence type="ECO:0000256" key="6">
    <source>
        <dbReference type="ARBA" id="ARBA00023180"/>
    </source>
</evidence>
<evidence type="ECO:0000256" key="1">
    <source>
        <dbReference type="ARBA" id="ARBA00009431"/>
    </source>
</evidence>
<dbReference type="InterPro" id="IPR001563">
    <property type="entry name" value="Peptidase_S10"/>
</dbReference>
<keyword evidence="4" id="KW-0645">Protease</keyword>
<gene>
    <name evidence="8" type="ORF">GGI25_001845</name>
</gene>
<comment type="similarity">
    <text evidence="1">Belongs to the peptidase S10 family.</text>
</comment>
<accession>A0A9W8KY29</accession>
<dbReference type="EC" id="3.4.16.5" evidence="2"/>
<dbReference type="EMBL" id="JANBTW010000015">
    <property type="protein sequence ID" value="KAJ2679073.1"/>
    <property type="molecule type" value="Genomic_DNA"/>
</dbReference>
<dbReference type="GO" id="GO:0004185">
    <property type="term" value="F:serine-type carboxypeptidase activity"/>
    <property type="evidence" value="ECO:0007669"/>
    <property type="project" value="UniProtKB-EC"/>
</dbReference>
<evidence type="ECO:0000256" key="7">
    <source>
        <dbReference type="SAM" id="SignalP"/>
    </source>
</evidence>
<dbReference type="AlphaFoldDB" id="A0A9W8KY29"/>
<comment type="caution">
    <text evidence="8">The sequence shown here is derived from an EMBL/GenBank/DDBJ whole genome shotgun (WGS) entry which is preliminary data.</text>
</comment>
<evidence type="ECO:0000256" key="3">
    <source>
        <dbReference type="ARBA" id="ARBA00022645"/>
    </source>
</evidence>
<evidence type="ECO:0000256" key="5">
    <source>
        <dbReference type="ARBA" id="ARBA00022801"/>
    </source>
</evidence>
<proteinExistence type="inferred from homology"/>
<evidence type="ECO:0000256" key="4">
    <source>
        <dbReference type="ARBA" id="ARBA00022670"/>
    </source>
</evidence>
<keyword evidence="7" id="KW-0732">Signal</keyword>
<dbReference type="Gene3D" id="1.10.287.410">
    <property type="match status" value="1"/>
</dbReference>
<evidence type="ECO:0000313" key="8">
    <source>
        <dbReference type="EMBL" id="KAJ2679073.1"/>
    </source>
</evidence>
<dbReference type="OrthoDB" id="443318at2759"/>
<keyword evidence="5" id="KW-0378">Hydrolase</keyword>
<dbReference type="PANTHER" id="PTHR11802">
    <property type="entry name" value="SERINE PROTEASE FAMILY S10 SERINE CARBOXYPEPTIDASE"/>
    <property type="match status" value="1"/>
</dbReference>
<sequence length="440" mass="49029">MIVTYIISLLVWLLVCDRRSCAEDIGTEGLKASQLVCDPSVKQHSGYIDVAANKHLFYWFFEARSPQIFGQHTPLVLWLNGGPGCSSMSGLLGGIGPCRVDENGQTVLNAHSWNSRAHLLFLDQPTNVGYSYGTNVSTTWEAASDVVTFLHMFYAQHPEYKGELHVMGESYAAHYIPAIAAQIVAGSQSPWRLPLASIAVGNGLFDMSLQYRYLHRMACHSRHYPTMVNTTTCEQMQSATTRFEQSIRVHQLERTQETAVNATYTGFEILTPYQWAGRNPYDVRKPCGSASLCDPYMDRISAFANQQWVRSSLGVRTQAPFLLCSQRVQALFIDSGDEMADASGWLGRVLRAGVRVLNYAGDADLICNWLGNKALSVRWAGQAGLLAADRVWGYRGRAAGEVRSMRGLAFLRIYGAGHMVALDQPETALEMLRQWIDRRL</sequence>
<name>A0A9W8KY29_9FUNG</name>
<keyword evidence="6" id="KW-0325">Glycoprotein</keyword>
<dbReference type="GO" id="GO:0006508">
    <property type="term" value="P:proteolysis"/>
    <property type="evidence" value="ECO:0007669"/>
    <property type="project" value="UniProtKB-KW"/>
</dbReference>
<dbReference type="Proteomes" id="UP001151518">
    <property type="component" value="Unassembled WGS sequence"/>
</dbReference>
<dbReference type="InterPro" id="IPR029058">
    <property type="entry name" value="AB_hydrolase_fold"/>
</dbReference>
<dbReference type="SUPFAM" id="SSF53474">
    <property type="entry name" value="alpha/beta-Hydrolases"/>
    <property type="match status" value="1"/>
</dbReference>
<dbReference type="PRINTS" id="PR00724">
    <property type="entry name" value="CRBOXYPTASEC"/>
</dbReference>
<dbReference type="Gene3D" id="3.40.50.1820">
    <property type="entry name" value="alpha/beta hydrolase"/>
    <property type="match status" value="1"/>
</dbReference>
<reference evidence="8" key="1">
    <citation type="submission" date="2022-07" db="EMBL/GenBank/DDBJ databases">
        <title>Phylogenomic reconstructions and comparative analyses of Kickxellomycotina fungi.</title>
        <authorList>
            <person name="Reynolds N.K."/>
            <person name="Stajich J.E."/>
            <person name="Barry K."/>
            <person name="Grigoriev I.V."/>
            <person name="Crous P."/>
            <person name="Smith M.E."/>
        </authorList>
    </citation>
    <scope>NUCLEOTIDE SEQUENCE</scope>
    <source>
        <strain evidence="8">NRRL 3115</strain>
    </source>
</reference>
<protein>
    <recommendedName>
        <fullName evidence="2">carboxypeptidase C</fullName>
        <ecNumber evidence="2">3.4.16.5</ecNumber>
    </recommendedName>
</protein>
<dbReference type="PANTHER" id="PTHR11802:SF113">
    <property type="entry name" value="SERINE CARBOXYPEPTIDASE CTSA-4.1"/>
    <property type="match status" value="1"/>
</dbReference>
<organism evidence="8 9">
    <name type="scientific">Coemansia spiralis</name>
    <dbReference type="NCBI Taxonomy" id="417178"/>
    <lineage>
        <taxon>Eukaryota</taxon>
        <taxon>Fungi</taxon>
        <taxon>Fungi incertae sedis</taxon>
        <taxon>Zoopagomycota</taxon>
        <taxon>Kickxellomycotina</taxon>
        <taxon>Kickxellomycetes</taxon>
        <taxon>Kickxellales</taxon>
        <taxon>Kickxellaceae</taxon>
        <taxon>Coemansia</taxon>
    </lineage>
</organism>
<dbReference type="Pfam" id="PF00450">
    <property type="entry name" value="Peptidase_S10"/>
    <property type="match status" value="1"/>
</dbReference>
<feature type="signal peptide" evidence="7">
    <location>
        <begin position="1"/>
        <end position="22"/>
    </location>
</feature>
<evidence type="ECO:0000313" key="9">
    <source>
        <dbReference type="Proteomes" id="UP001151518"/>
    </source>
</evidence>
<keyword evidence="3" id="KW-0121">Carboxypeptidase</keyword>
<evidence type="ECO:0000256" key="2">
    <source>
        <dbReference type="ARBA" id="ARBA00012446"/>
    </source>
</evidence>
<feature type="chain" id="PRO_5040742257" description="carboxypeptidase C" evidence="7">
    <location>
        <begin position="23"/>
        <end position="440"/>
    </location>
</feature>